<dbReference type="Proteomes" id="UP001597280">
    <property type="component" value="Unassembled WGS sequence"/>
</dbReference>
<proteinExistence type="predicted"/>
<evidence type="ECO:0000313" key="2">
    <source>
        <dbReference type="EMBL" id="MFD1835248.1"/>
    </source>
</evidence>
<gene>
    <name evidence="2" type="ORF">ACFSDA_09185</name>
</gene>
<comment type="caution">
    <text evidence="2">The sequence shown here is derived from an EMBL/GenBank/DDBJ whole genome shotgun (WGS) entry which is preliminary data.</text>
</comment>
<evidence type="ECO:0000256" key="1">
    <source>
        <dbReference type="SAM" id="Phobius"/>
    </source>
</evidence>
<protein>
    <submittedName>
        <fullName evidence="2">Uncharacterized protein</fullName>
    </submittedName>
</protein>
<evidence type="ECO:0000313" key="3">
    <source>
        <dbReference type="Proteomes" id="UP001597280"/>
    </source>
</evidence>
<keyword evidence="1" id="KW-0812">Transmembrane</keyword>
<keyword evidence="3" id="KW-1185">Reference proteome</keyword>
<reference evidence="3" key="1">
    <citation type="journal article" date="2019" name="Int. J. Syst. Evol. Microbiol.">
        <title>The Global Catalogue of Microorganisms (GCM) 10K type strain sequencing project: providing services to taxonomists for standard genome sequencing and annotation.</title>
        <authorList>
            <consortium name="The Broad Institute Genomics Platform"/>
            <consortium name="The Broad Institute Genome Sequencing Center for Infectious Disease"/>
            <person name="Wu L."/>
            <person name="Ma J."/>
        </authorList>
    </citation>
    <scope>NUCLEOTIDE SEQUENCE [LARGE SCALE GENOMIC DNA]</scope>
    <source>
        <strain evidence="3">JCM 11650</strain>
    </source>
</reference>
<accession>A0ABW4Q0N8</accession>
<keyword evidence="1" id="KW-0472">Membrane</keyword>
<keyword evidence="1" id="KW-1133">Transmembrane helix</keyword>
<dbReference type="RefSeq" id="WP_343904371.1">
    <property type="nucleotide sequence ID" value="NZ_BAAAIS010000002.1"/>
</dbReference>
<feature type="transmembrane region" description="Helical" evidence="1">
    <location>
        <begin position="6"/>
        <end position="30"/>
    </location>
</feature>
<name>A0ABW4Q0N8_9MICO</name>
<organism evidence="2 3">
    <name type="scientific">Brachybacterium rhamnosum</name>
    <dbReference type="NCBI Taxonomy" id="173361"/>
    <lineage>
        <taxon>Bacteria</taxon>
        <taxon>Bacillati</taxon>
        <taxon>Actinomycetota</taxon>
        <taxon>Actinomycetes</taxon>
        <taxon>Micrococcales</taxon>
        <taxon>Dermabacteraceae</taxon>
        <taxon>Brachybacterium</taxon>
    </lineage>
</organism>
<sequence length="59" mass="6837">MRSTEASVLIPVAVIGELILWGAALLATGYRRVMPLWARPSWLRPHRRAERERLRADDR</sequence>
<dbReference type="EMBL" id="JBHUFL010000002">
    <property type="protein sequence ID" value="MFD1835248.1"/>
    <property type="molecule type" value="Genomic_DNA"/>
</dbReference>